<name>A0A8H3GD55_9AGAM</name>
<dbReference type="PANTHER" id="PTHR38846">
    <property type="entry name" value="C3H1-TYPE DOMAIN-CONTAINING PROTEIN"/>
    <property type="match status" value="1"/>
</dbReference>
<comment type="caution">
    <text evidence="1">The sequence shown here is derived from an EMBL/GenBank/DDBJ whole genome shotgun (WGS) entry which is preliminary data.</text>
</comment>
<reference evidence="1" key="1">
    <citation type="submission" date="2021-01" db="EMBL/GenBank/DDBJ databases">
        <authorList>
            <person name="Kaushik A."/>
        </authorList>
    </citation>
    <scope>NUCLEOTIDE SEQUENCE</scope>
    <source>
        <strain evidence="1">AG2-2IIIB</strain>
    </source>
</reference>
<dbReference type="Proteomes" id="UP000663843">
    <property type="component" value="Unassembled WGS sequence"/>
</dbReference>
<dbReference type="PANTHER" id="PTHR38846:SF1">
    <property type="entry name" value="C3H1-TYPE DOMAIN-CONTAINING PROTEIN"/>
    <property type="match status" value="1"/>
</dbReference>
<gene>
    <name evidence="1" type="ORF">RDB_LOCUS79202</name>
</gene>
<accession>A0A8H3GD55</accession>
<dbReference type="EMBL" id="CAJMWT010002484">
    <property type="protein sequence ID" value="CAE6444549.1"/>
    <property type="molecule type" value="Genomic_DNA"/>
</dbReference>
<evidence type="ECO:0000313" key="2">
    <source>
        <dbReference type="Proteomes" id="UP000663843"/>
    </source>
</evidence>
<proteinExistence type="predicted"/>
<organism evidence="1 2">
    <name type="scientific">Rhizoctonia solani</name>
    <dbReference type="NCBI Taxonomy" id="456999"/>
    <lineage>
        <taxon>Eukaryota</taxon>
        <taxon>Fungi</taxon>
        <taxon>Dikarya</taxon>
        <taxon>Basidiomycota</taxon>
        <taxon>Agaricomycotina</taxon>
        <taxon>Agaricomycetes</taxon>
        <taxon>Cantharellales</taxon>
        <taxon>Ceratobasidiaceae</taxon>
        <taxon>Rhizoctonia</taxon>
    </lineage>
</organism>
<dbReference type="AlphaFoldDB" id="A0A8H3GD55"/>
<protein>
    <submittedName>
        <fullName evidence="1">Uncharacterized protein</fullName>
    </submittedName>
</protein>
<sequence length="247" mass="28609">MDLVRLAFRVRLIDGSTSKVGLSSKPLICVPRSTVLSAAALYRGKCFASTKAQKPTPKNTQHKRSQYKPPAHIKNFFAQYPAFDYDPNRHYIEEFYRMTKKFRWNSKGTLEQQAQFRAARENVDRASVHQFNEIYGTDVDDHAAWQKIFDILRMGKAPKRIGACKRRVREYHANLCDMVQNHARGKGTKRFRSSEELRDYTIRTGKFFPQKHAEAGGLLRFLLRHLLNPPSNPHTHSLPKPEVKKVQ</sequence>
<evidence type="ECO:0000313" key="1">
    <source>
        <dbReference type="EMBL" id="CAE6444549.1"/>
    </source>
</evidence>